<protein>
    <submittedName>
        <fullName evidence="8">DNA-binding response regulator</fullName>
    </submittedName>
</protein>
<dbReference type="EMBL" id="CP031641">
    <property type="protein sequence ID" value="AXO90387.1"/>
    <property type="molecule type" value="Genomic_DNA"/>
</dbReference>
<sequence length="218" mass="24012">MPCRILLADDSPLFRAGLRALLEQKKEYAVVADTSDAMSAVALAEKLRPEIVVLDMNSDTLNRQQVLQELFIRVPGSRVLMLSARSELEHVMNCLQLGAQGFLLKSATVCEFEQALQTLRSGGQYLSSTVLPMVIGQALKHNRKRPASPAQAPLTPRQLEILRLIARGESTRSIADGLGLSVKTVEAHRSQIMHRLQIHDVPGLVLFAVREGIICLND</sequence>
<dbReference type="CDD" id="cd17535">
    <property type="entry name" value="REC_NarL-like"/>
    <property type="match status" value="1"/>
</dbReference>
<dbReference type="InterPro" id="IPR011006">
    <property type="entry name" value="CheY-like_superfamily"/>
</dbReference>
<dbReference type="InterPro" id="IPR016032">
    <property type="entry name" value="Sig_transdc_resp-reg_C-effctor"/>
</dbReference>
<dbReference type="RefSeq" id="WP_029612855.1">
    <property type="nucleotide sequence ID" value="NZ_CP009747.1"/>
</dbReference>
<evidence type="ECO:0000256" key="3">
    <source>
        <dbReference type="ARBA" id="ARBA00023125"/>
    </source>
</evidence>
<keyword evidence="2" id="KW-0805">Transcription regulation</keyword>
<dbReference type="CDD" id="cd06170">
    <property type="entry name" value="LuxR_C_like"/>
    <property type="match status" value="1"/>
</dbReference>
<dbReference type="PANTHER" id="PTHR43214">
    <property type="entry name" value="TWO-COMPONENT RESPONSE REGULATOR"/>
    <property type="match status" value="1"/>
</dbReference>
<reference evidence="8 9" key="1">
    <citation type="submission" date="2018-08" db="EMBL/GenBank/DDBJ databases">
        <authorList>
            <person name="Lee Y."/>
            <person name="Kakembo D."/>
        </authorList>
    </citation>
    <scope>NUCLEOTIDE SEQUENCE [LARGE SCALE GENOMIC DNA]</scope>
    <source>
        <strain evidence="8 9">JBCS1880</strain>
    </source>
</reference>
<evidence type="ECO:0000313" key="9">
    <source>
        <dbReference type="Proteomes" id="UP000258127"/>
    </source>
</evidence>
<evidence type="ECO:0000256" key="2">
    <source>
        <dbReference type="ARBA" id="ARBA00023015"/>
    </source>
</evidence>
<keyword evidence="3 8" id="KW-0238">DNA-binding</keyword>
<feature type="domain" description="Response regulatory" evidence="7">
    <location>
        <begin position="4"/>
        <end position="120"/>
    </location>
</feature>
<dbReference type="GO" id="GO:0003677">
    <property type="term" value="F:DNA binding"/>
    <property type="evidence" value="ECO:0007669"/>
    <property type="project" value="UniProtKB-KW"/>
</dbReference>
<dbReference type="SUPFAM" id="SSF52172">
    <property type="entry name" value="CheY-like"/>
    <property type="match status" value="1"/>
</dbReference>
<keyword evidence="9" id="KW-1185">Reference proteome</keyword>
<dbReference type="SUPFAM" id="SSF46894">
    <property type="entry name" value="C-terminal effector domain of the bipartite response regulators"/>
    <property type="match status" value="1"/>
</dbReference>
<evidence type="ECO:0000259" key="6">
    <source>
        <dbReference type="PROSITE" id="PS50043"/>
    </source>
</evidence>
<dbReference type="AlphaFoldDB" id="A0AAI8KF13"/>
<dbReference type="InterPro" id="IPR058245">
    <property type="entry name" value="NreC/VraR/RcsB-like_REC"/>
</dbReference>
<dbReference type="PROSITE" id="PS50043">
    <property type="entry name" value="HTH_LUXR_2"/>
    <property type="match status" value="1"/>
</dbReference>
<dbReference type="Pfam" id="PF00072">
    <property type="entry name" value="Response_reg"/>
    <property type="match status" value="1"/>
</dbReference>
<dbReference type="Proteomes" id="UP000258127">
    <property type="component" value="Chromosome"/>
</dbReference>
<proteinExistence type="predicted"/>
<dbReference type="InterPro" id="IPR001789">
    <property type="entry name" value="Sig_transdc_resp-reg_receiver"/>
</dbReference>
<keyword evidence="4" id="KW-0804">Transcription</keyword>
<organism evidence="8 9">
    <name type="scientific">Pseudomonas parafulva</name>
    <dbReference type="NCBI Taxonomy" id="157782"/>
    <lineage>
        <taxon>Bacteria</taxon>
        <taxon>Pseudomonadati</taxon>
        <taxon>Pseudomonadota</taxon>
        <taxon>Gammaproteobacteria</taxon>
        <taxon>Pseudomonadales</taxon>
        <taxon>Pseudomonadaceae</taxon>
        <taxon>Pseudomonas</taxon>
    </lineage>
</organism>
<dbReference type="PRINTS" id="PR00038">
    <property type="entry name" value="HTHLUXR"/>
</dbReference>
<dbReference type="KEGG" id="ppv:NJ69_17280"/>
<dbReference type="Pfam" id="PF00196">
    <property type="entry name" value="GerE"/>
    <property type="match status" value="1"/>
</dbReference>
<evidence type="ECO:0000313" key="8">
    <source>
        <dbReference type="EMBL" id="AXO90387.1"/>
    </source>
</evidence>
<dbReference type="GO" id="GO:0000160">
    <property type="term" value="P:phosphorelay signal transduction system"/>
    <property type="evidence" value="ECO:0007669"/>
    <property type="project" value="InterPro"/>
</dbReference>
<evidence type="ECO:0000256" key="1">
    <source>
        <dbReference type="ARBA" id="ARBA00022553"/>
    </source>
</evidence>
<dbReference type="GO" id="GO:0006355">
    <property type="term" value="P:regulation of DNA-templated transcription"/>
    <property type="evidence" value="ECO:0007669"/>
    <property type="project" value="InterPro"/>
</dbReference>
<dbReference type="PANTHER" id="PTHR43214:SF41">
    <property type="entry name" value="NITRATE_NITRITE RESPONSE REGULATOR PROTEIN NARP"/>
    <property type="match status" value="1"/>
</dbReference>
<name>A0AAI8KF13_9PSED</name>
<evidence type="ECO:0000256" key="4">
    <source>
        <dbReference type="ARBA" id="ARBA00023163"/>
    </source>
</evidence>
<dbReference type="InterPro" id="IPR039420">
    <property type="entry name" value="WalR-like"/>
</dbReference>
<evidence type="ECO:0000259" key="7">
    <source>
        <dbReference type="PROSITE" id="PS50110"/>
    </source>
</evidence>
<evidence type="ECO:0000256" key="5">
    <source>
        <dbReference type="PROSITE-ProRule" id="PRU00169"/>
    </source>
</evidence>
<feature type="domain" description="HTH luxR-type" evidence="6">
    <location>
        <begin position="147"/>
        <end position="212"/>
    </location>
</feature>
<keyword evidence="1 5" id="KW-0597">Phosphoprotein</keyword>
<dbReference type="InterPro" id="IPR000792">
    <property type="entry name" value="Tscrpt_reg_LuxR_C"/>
</dbReference>
<accession>A0AAI8KF13</accession>
<dbReference type="SMART" id="SM00448">
    <property type="entry name" value="REC"/>
    <property type="match status" value="1"/>
</dbReference>
<feature type="modified residue" description="4-aspartylphosphate" evidence="5">
    <location>
        <position position="55"/>
    </location>
</feature>
<gene>
    <name evidence="8" type="ORF">DZC75_21170</name>
</gene>
<dbReference type="SMART" id="SM00421">
    <property type="entry name" value="HTH_LUXR"/>
    <property type="match status" value="1"/>
</dbReference>
<dbReference type="PROSITE" id="PS50110">
    <property type="entry name" value="RESPONSE_REGULATORY"/>
    <property type="match status" value="1"/>
</dbReference>
<dbReference type="Gene3D" id="3.40.50.2300">
    <property type="match status" value="1"/>
</dbReference>